<feature type="binding site" evidence="7">
    <location>
        <position position="166"/>
    </location>
    <ligand>
        <name>3-phosphoshikimate</name>
        <dbReference type="ChEBI" id="CHEBI:145989"/>
    </ligand>
</feature>
<protein>
    <recommendedName>
        <fullName evidence="7">3-phosphoshikimate 1-carboxyvinyltransferase</fullName>
        <ecNumber evidence="7">2.5.1.19</ecNumber>
    </recommendedName>
    <alternativeName>
        <fullName evidence="7">5-enolpyruvylshikimate-3-phosphate synthase</fullName>
        <shortName evidence="7">EPSP synthase</shortName>
        <shortName evidence="7">EPSPS</shortName>
    </alternativeName>
</protein>
<feature type="binding site" evidence="7">
    <location>
        <position position="164"/>
    </location>
    <ligand>
        <name>3-phosphoshikimate</name>
        <dbReference type="ChEBI" id="CHEBI:145989"/>
    </ligand>
</feature>
<dbReference type="OrthoDB" id="9809920at2"/>
<dbReference type="KEGG" id="mpec:B9O19_00286"/>
<keyword evidence="7" id="KW-0963">Cytoplasm</keyword>
<evidence type="ECO:0000259" key="8">
    <source>
        <dbReference type="Pfam" id="PF00275"/>
    </source>
</evidence>
<dbReference type="InterPro" id="IPR036968">
    <property type="entry name" value="Enolpyruvate_Tfrase_sf"/>
</dbReference>
<keyword evidence="3 7" id="KW-0028">Amino-acid biosynthesis</keyword>
<comment type="function">
    <text evidence="7">Catalyzes the transfer of the enolpyruvyl moiety of phosphoenolpyruvate (PEP) to the 5-hydroxyl of shikimate-3-phosphate (S3P) to produce enolpyruvyl shikimate-3-phosphate and inorganic phosphate.</text>
</comment>
<reference evidence="9 10" key="1">
    <citation type="submission" date="2017-04" db="EMBL/GenBank/DDBJ databases">
        <title>Monoglobus pectinilyticus 14 draft genome.</title>
        <authorList>
            <person name="Kim C."/>
            <person name="Rosendale D.I."/>
            <person name="Kelly W.J."/>
            <person name="Tannock G.W."/>
            <person name="Patchett M.L."/>
            <person name="Jordens J.Z."/>
        </authorList>
    </citation>
    <scope>NUCLEOTIDE SEQUENCE [LARGE SCALE GENOMIC DNA]</scope>
    <source>
        <strain evidence="9 10">14</strain>
    </source>
</reference>
<dbReference type="GO" id="GO:0008652">
    <property type="term" value="P:amino acid biosynthetic process"/>
    <property type="evidence" value="ECO:0007669"/>
    <property type="project" value="UniProtKB-KW"/>
</dbReference>
<feature type="binding site" evidence="7">
    <location>
        <position position="340"/>
    </location>
    <ligand>
        <name>phosphoenolpyruvate</name>
        <dbReference type="ChEBI" id="CHEBI:58702"/>
    </ligand>
</feature>
<evidence type="ECO:0000256" key="6">
    <source>
        <dbReference type="ARBA" id="ARBA00044633"/>
    </source>
</evidence>
<feature type="binding site" evidence="7">
    <location>
        <position position="27"/>
    </location>
    <ligand>
        <name>3-phosphoshikimate</name>
        <dbReference type="ChEBI" id="CHEBI:145989"/>
    </ligand>
</feature>
<keyword evidence="5 7" id="KW-0057">Aromatic amino acid biosynthesis</keyword>
<evidence type="ECO:0000313" key="9">
    <source>
        <dbReference type="EMBL" id="AUO18470.1"/>
    </source>
</evidence>
<dbReference type="Proteomes" id="UP000235589">
    <property type="component" value="Chromosome"/>
</dbReference>
<evidence type="ECO:0000256" key="7">
    <source>
        <dbReference type="HAMAP-Rule" id="MF_00210"/>
    </source>
</evidence>
<keyword evidence="10" id="KW-1185">Reference proteome</keyword>
<evidence type="ECO:0000256" key="3">
    <source>
        <dbReference type="ARBA" id="ARBA00022605"/>
    </source>
</evidence>
<dbReference type="RefSeq" id="WP_102364767.1">
    <property type="nucleotide sequence ID" value="NZ_CP020991.1"/>
</dbReference>
<keyword evidence="4 7" id="KW-0808">Transferase</keyword>
<feature type="domain" description="Enolpyruvate transferase" evidence="8">
    <location>
        <begin position="9"/>
        <end position="416"/>
    </location>
</feature>
<dbReference type="NCBIfam" id="TIGR01356">
    <property type="entry name" value="aroA"/>
    <property type="match status" value="1"/>
</dbReference>
<comment type="subunit">
    <text evidence="7">Monomer.</text>
</comment>
<evidence type="ECO:0000313" key="10">
    <source>
        <dbReference type="Proteomes" id="UP000235589"/>
    </source>
</evidence>
<dbReference type="UniPathway" id="UPA00053">
    <property type="reaction ID" value="UER00089"/>
</dbReference>
<dbReference type="PANTHER" id="PTHR21090">
    <property type="entry name" value="AROM/DEHYDROQUINATE SYNTHASE"/>
    <property type="match status" value="1"/>
</dbReference>
<name>A0A2K9NZM6_9FIRM</name>
<feature type="binding site" evidence="7">
    <location>
        <position position="23"/>
    </location>
    <ligand>
        <name>3-phosphoshikimate</name>
        <dbReference type="ChEBI" id="CHEBI:145989"/>
    </ligand>
</feature>
<dbReference type="PIRSF" id="PIRSF000505">
    <property type="entry name" value="EPSPS"/>
    <property type="match status" value="1"/>
</dbReference>
<comment type="catalytic activity">
    <reaction evidence="6">
        <text>3-phosphoshikimate + phosphoenolpyruvate = 5-O-(1-carboxyvinyl)-3-phosphoshikimate + phosphate</text>
        <dbReference type="Rhea" id="RHEA:21256"/>
        <dbReference type="ChEBI" id="CHEBI:43474"/>
        <dbReference type="ChEBI" id="CHEBI:57701"/>
        <dbReference type="ChEBI" id="CHEBI:58702"/>
        <dbReference type="ChEBI" id="CHEBI:145989"/>
        <dbReference type="EC" id="2.5.1.19"/>
    </reaction>
    <physiologicalReaction direction="left-to-right" evidence="6">
        <dbReference type="Rhea" id="RHEA:21257"/>
    </physiologicalReaction>
</comment>
<dbReference type="HAMAP" id="MF_00210">
    <property type="entry name" value="EPSP_synth"/>
    <property type="match status" value="1"/>
</dbReference>
<evidence type="ECO:0000256" key="1">
    <source>
        <dbReference type="ARBA" id="ARBA00004811"/>
    </source>
</evidence>
<dbReference type="Pfam" id="PF00275">
    <property type="entry name" value="EPSP_synthase"/>
    <property type="match status" value="1"/>
</dbReference>
<feature type="binding site" evidence="7">
    <location>
        <position position="22"/>
    </location>
    <ligand>
        <name>phosphoenolpyruvate</name>
        <dbReference type="ChEBI" id="CHEBI:58702"/>
    </ligand>
</feature>
<comment type="caution">
    <text evidence="7">Lacks conserved residue(s) required for the propagation of feature annotation.</text>
</comment>
<feature type="binding site" evidence="7">
    <location>
        <position position="309"/>
    </location>
    <ligand>
        <name>3-phosphoshikimate</name>
        <dbReference type="ChEBI" id="CHEBI:145989"/>
    </ligand>
</feature>
<dbReference type="SUPFAM" id="SSF55205">
    <property type="entry name" value="EPT/RTPC-like"/>
    <property type="match status" value="1"/>
</dbReference>
<proteinExistence type="inferred from homology"/>
<dbReference type="PROSITE" id="PS00885">
    <property type="entry name" value="EPSP_SYNTHASE_2"/>
    <property type="match status" value="1"/>
</dbReference>
<dbReference type="InterPro" id="IPR013792">
    <property type="entry name" value="RNA3'P_cycl/enolpyr_Trfase_a/b"/>
</dbReference>
<feature type="binding site" evidence="7">
    <location>
        <position position="165"/>
    </location>
    <ligand>
        <name>3-phosphoshikimate</name>
        <dbReference type="ChEBI" id="CHEBI:145989"/>
    </ligand>
</feature>
<dbReference type="EMBL" id="CP020991">
    <property type="protein sequence ID" value="AUO18470.1"/>
    <property type="molecule type" value="Genomic_DNA"/>
</dbReference>
<evidence type="ECO:0000256" key="2">
    <source>
        <dbReference type="ARBA" id="ARBA00009948"/>
    </source>
</evidence>
<comment type="pathway">
    <text evidence="1 7">Metabolic intermediate biosynthesis; chorismate biosynthesis; chorismate from D-erythrose 4-phosphate and phosphoenolpyruvate: step 6/7.</text>
</comment>
<dbReference type="InterPro" id="IPR023193">
    <property type="entry name" value="EPSP_synthase_CS"/>
</dbReference>
<sequence length="427" mass="46321">MEDVKKIQPNMLKGIVSVPPSKSVAHRAIIAASLSGGECTIENVAVSKDIEATIECMRALGAKCSVNTKSMTVSVTKKKTYKVKNMITLDCGESGSTLRFLMPIALGKGVPVKFVGHGRLMQRPQTPYLNIFREKGIKYELGTDYIIIDGSLKSGSYGLPGNVSSQFITGLLFALPIIDGDSEIIVSGELESKGYVDLTIDMLSKFGIEIENYKYKLFKIKGGQKYKGCNELKIEADYSQAAFFLVADAIGCNVECLNLNPNSLQGDREILDIIKNTGARIVKGPNGGIMAKKTAVMHGITVDAKNIPDLVPIVAVLCSFCSGESRIINAGRLRHKESDRLRSTATELGRLGVGIVEERDGLKIIGRDLVEGNVCSSWNDHRIAMALSIAACRAEGCIEITGAEKAVTKSYPDFYKVYDRLAGNETY</sequence>
<dbReference type="CDD" id="cd01556">
    <property type="entry name" value="EPSP_synthase"/>
    <property type="match status" value="1"/>
</dbReference>
<feature type="active site" description="Proton acceptor" evidence="7">
    <location>
        <position position="309"/>
    </location>
</feature>
<dbReference type="Gene3D" id="3.65.10.10">
    <property type="entry name" value="Enolpyruvate transferase domain"/>
    <property type="match status" value="2"/>
</dbReference>
<organism evidence="9 10">
    <name type="scientific">Monoglobus pectinilyticus</name>
    <dbReference type="NCBI Taxonomy" id="1981510"/>
    <lineage>
        <taxon>Bacteria</taxon>
        <taxon>Bacillati</taxon>
        <taxon>Bacillota</taxon>
        <taxon>Clostridia</taxon>
        <taxon>Monoglobales</taxon>
        <taxon>Monoglobaceae</taxon>
        <taxon>Monoglobus</taxon>
    </lineage>
</organism>
<feature type="binding site" evidence="7">
    <location>
        <position position="192"/>
    </location>
    <ligand>
        <name>3-phosphoshikimate</name>
        <dbReference type="ChEBI" id="CHEBI:145989"/>
    </ligand>
</feature>
<dbReference type="InterPro" id="IPR001986">
    <property type="entry name" value="Enolpyruvate_Tfrase_dom"/>
</dbReference>
<feature type="binding site" evidence="7">
    <location>
        <position position="95"/>
    </location>
    <ligand>
        <name>phosphoenolpyruvate</name>
        <dbReference type="ChEBI" id="CHEBI:58702"/>
    </ligand>
</feature>
<dbReference type="EC" id="2.5.1.19" evidence="7"/>
<accession>A0A2K9NZM6</accession>
<feature type="binding site" evidence="7">
    <location>
        <position position="123"/>
    </location>
    <ligand>
        <name>phosphoenolpyruvate</name>
        <dbReference type="ChEBI" id="CHEBI:58702"/>
    </ligand>
</feature>
<dbReference type="PANTHER" id="PTHR21090:SF5">
    <property type="entry name" value="PENTAFUNCTIONAL AROM POLYPEPTIDE"/>
    <property type="match status" value="1"/>
</dbReference>
<dbReference type="InterPro" id="IPR006264">
    <property type="entry name" value="EPSP_synthase"/>
</dbReference>
<feature type="binding site" evidence="7">
    <location>
        <position position="336"/>
    </location>
    <ligand>
        <name>3-phosphoshikimate</name>
        <dbReference type="ChEBI" id="CHEBI:145989"/>
    </ligand>
</feature>
<comment type="subcellular location">
    <subcellularLocation>
        <location evidence="7">Cytoplasm</location>
    </subcellularLocation>
</comment>
<dbReference type="GO" id="GO:0003866">
    <property type="term" value="F:3-phosphoshikimate 1-carboxyvinyltransferase activity"/>
    <property type="evidence" value="ECO:0007669"/>
    <property type="project" value="UniProtKB-UniRule"/>
</dbReference>
<feature type="binding site" evidence="7">
    <location>
        <position position="166"/>
    </location>
    <ligand>
        <name>phosphoenolpyruvate</name>
        <dbReference type="ChEBI" id="CHEBI:58702"/>
    </ligand>
</feature>
<dbReference type="GO" id="GO:0009073">
    <property type="term" value="P:aromatic amino acid family biosynthetic process"/>
    <property type="evidence" value="ECO:0007669"/>
    <property type="project" value="UniProtKB-KW"/>
</dbReference>
<gene>
    <name evidence="7" type="primary">aroA</name>
    <name evidence="9" type="ORF">B9O19_00286</name>
</gene>
<comment type="similarity">
    <text evidence="2 7">Belongs to the EPSP synthase family.</text>
</comment>
<feature type="binding site" evidence="7">
    <location>
        <position position="22"/>
    </location>
    <ligand>
        <name>3-phosphoshikimate</name>
        <dbReference type="ChEBI" id="CHEBI:145989"/>
    </ligand>
</feature>
<feature type="binding site" evidence="7">
    <location>
        <position position="382"/>
    </location>
    <ligand>
        <name>phosphoenolpyruvate</name>
        <dbReference type="ChEBI" id="CHEBI:58702"/>
    </ligand>
</feature>
<dbReference type="GeneID" id="98061715"/>
<evidence type="ECO:0000256" key="5">
    <source>
        <dbReference type="ARBA" id="ARBA00023141"/>
    </source>
</evidence>
<feature type="binding site" evidence="7">
    <location>
        <position position="409"/>
    </location>
    <ligand>
        <name>phosphoenolpyruvate</name>
        <dbReference type="ChEBI" id="CHEBI:58702"/>
    </ligand>
</feature>
<dbReference type="AlphaFoldDB" id="A0A2K9NZM6"/>
<evidence type="ECO:0000256" key="4">
    <source>
        <dbReference type="ARBA" id="ARBA00022679"/>
    </source>
</evidence>
<dbReference type="GO" id="GO:0005737">
    <property type="term" value="C:cytoplasm"/>
    <property type="evidence" value="ECO:0007669"/>
    <property type="project" value="UniProtKB-SubCell"/>
</dbReference>
<dbReference type="GO" id="GO:0009423">
    <property type="term" value="P:chorismate biosynthetic process"/>
    <property type="evidence" value="ECO:0007669"/>
    <property type="project" value="UniProtKB-UniRule"/>
</dbReference>